<organism evidence="1 2">
    <name type="scientific">Cellvibrio mixtus</name>
    <dbReference type="NCBI Taxonomy" id="39650"/>
    <lineage>
        <taxon>Bacteria</taxon>
        <taxon>Pseudomonadati</taxon>
        <taxon>Pseudomonadota</taxon>
        <taxon>Gammaproteobacteria</taxon>
        <taxon>Cellvibrionales</taxon>
        <taxon>Cellvibrionaceae</taxon>
        <taxon>Cellvibrio</taxon>
    </lineage>
</organism>
<comment type="caution">
    <text evidence="1">The sequence shown here is derived from an EMBL/GenBank/DDBJ whole genome shotgun (WGS) entry which is preliminary data.</text>
</comment>
<dbReference type="RefSeq" id="WP_094984627.1">
    <property type="nucleotide sequence ID" value="NZ_NHNI01000001.1"/>
</dbReference>
<dbReference type="AlphaFoldDB" id="A0A266QB91"/>
<dbReference type="InterPro" id="IPR009959">
    <property type="entry name" value="Cyclase_SnoaL-like"/>
</dbReference>
<dbReference type="Proteomes" id="UP000216101">
    <property type="component" value="Unassembled WGS sequence"/>
</dbReference>
<sequence length="170" mass="19515">MSDHQHLDAGIRDFLQGAFSGSAPHFDRYVAEHVRCWGFPEFDPRHRGEYLAFFNFLLDVFAEPEWSIEQLHTSESEAVVCLRIEGIHHEEFMGLPATQCRLALRARLLFVLRDGLITETWMYEKTVKLTTTKGKCFELQPAVATAPLFRPVAFAAREQHTPTARLRVAQ</sequence>
<evidence type="ECO:0008006" key="3">
    <source>
        <dbReference type="Google" id="ProtNLM"/>
    </source>
</evidence>
<keyword evidence="2" id="KW-1185">Reference proteome</keyword>
<dbReference type="SUPFAM" id="SSF54427">
    <property type="entry name" value="NTF2-like"/>
    <property type="match status" value="1"/>
</dbReference>
<proteinExistence type="predicted"/>
<accession>A0A266QB91</accession>
<evidence type="ECO:0000313" key="1">
    <source>
        <dbReference type="EMBL" id="OZY87148.1"/>
    </source>
</evidence>
<name>A0A266QB91_9GAMM</name>
<evidence type="ECO:0000313" key="2">
    <source>
        <dbReference type="Proteomes" id="UP000216101"/>
    </source>
</evidence>
<protein>
    <recommendedName>
        <fullName evidence="3">SnoaL-like domain-containing protein</fullName>
    </recommendedName>
</protein>
<reference evidence="2" key="1">
    <citation type="submission" date="2017-05" db="EMBL/GenBank/DDBJ databases">
        <authorList>
            <person name="Barney B.M."/>
        </authorList>
    </citation>
    <scope>NUCLEOTIDE SEQUENCE [LARGE SCALE GENOMIC DNA]</scope>
    <source>
        <strain evidence="2">PSBB022</strain>
    </source>
</reference>
<dbReference type="InterPro" id="IPR032710">
    <property type="entry name" value="NTF2-like_dom_sf"/>
</dbReference>
<dbReference type="GO" id="GO:0030638">
    <property type="term" value="P:polyketide metabolic process"/>
    <property type="evidence" value="ECO:0007669"/>
    <property type="project" value="InterPro"/>
</dbReference>
<dbReference type="EMBL" id="NHNI01000001">
    <property type="protein sequence ID" value="OZY87148.1"/>
    <property type="molecule type" value="Genomic_DNA"/>
</dbReference>
<dbReference type="Pfam" id="PF07366">
    <property type="entry name" value="SnoaL"/>
    <property type="match status" value="1"/>
</dbReference>
<dbReference type="Gene3D" id="3.10.450.50">
    <property type="match status" value="1"/>
</dbReference>
<gene>
    <name evidence="1" type="ORF">CBP51_09220</name>
</gene>